<organism evidence="3 4">
    <name type="scientific">Jonesia denitrificans (strain ATCC 14870 / DSM 20603 / BCRC 15368 / CIP 55.134 / JCM 11481 / NBRC 15587 / NCTC 10816 / Prevot 55134)</name>
    <name type="common">Listeria denitrificans</name>
    <dbReference type="NCBI Taxonomy" id="471856"/>
    <lineage>
        <taxon>Bacteria</taxon>
        <taxon>Bacillati</taxon>
        <taxon>Actinomycetota</taxon>
        <taxon>Actinomycetes</taxon>
        <taxon>Micrococcales</taxon>
        <taxon>Jonesiaceae</taxon>
        <taxon>Jonesia</taxon>
    </lineage>
</organism>
<evidence type="ECO:0000313" key="3">
    <source>
        <dbReference type="EMBL" id="ACV08723.1"/>
    </source>
</evidence>
<dbReference type="KEGG" id="jde:Jden_1067"/>
<accession>C7R3I7</accession>
<feature type="region of interest" description="Disordered" evidence="1">
    <location>
        <begin position="1"/>
        <end position="29"/>
    </location>
</feature>
<feature type="transmembrane region" description="Helical" evidence="2">
    <location>
        <begin position="44"/>
        <end position="67"/>
    </location>
</feature>
<sequence>MSASPTATARAVSSWSTSAPHAAPVTSTPRKPALEVVTAPEPRASLGVFLAGCVALLGLTIAAILILNVEMAHGAYKQTDMKAQLSHEVLVTEQLSSDLDDVSTAENLAQRARDLGMVQELTPGVIRLEDKTILVEPDGK</sequence>
<evidence type="ECO:0000256" key="1">
    <source>
        <dbReference type="SAM" id="MobiDB-lite"/>
    </source>
</evidence>
<dbReference type="RefSeq" id="WP_015771351.1">
    <property type="nucleotide sequence ID" value="NC_013174.1"/>
</dbReference>
<keyword evidence="2" id="KW-0812">Transmembrane</keyword>
<proteinExistence type="predicted"/>
<gene>
    <name evidence="3" type="ordered locus">Jden_1067</name>
</gene>
<dbReference type="eggNOG" id="COG2919">
    <property type="taxonomic scope" value="Bacteria"/>
</dbReference>
<evidence type="ECO:0000256" key="2">
    <source>
        <dbReference type="SAM" id="Phobius"/>
    </source>
</evidence>
<dbReference type="OrthoDB" id="5148572at2"/>
<protein>
    <recommendedName>
        <fullName evidence="5">Cell division protein FtsL</fullName>
    </recommendedName>
</protein>
<evidence type="ECO:0000313" key="4">
    <source>
        <dbReference type="Proteomes" id="UP000000628"/>
    </source>
</evidence>
<keyword evidence="2" id="KW-0472">Membrane</keyword>
<dbReference type="EMBL" id="CP001706">
    <property type="protein sequence ID" value="ACV08723.1"/>
    <property type="molecule type" value="Genomic_DNA"/>
</dbReference>
<dbReference type="HOGENOM" id="CLU_143296_0_0_11"/>
<reference evidence="3 4" key="1">
    <citation type="journal article" date="2009" name="Stand. Genomic Sci.">
        <title>Complete genome sequence of Jonesia denitrificans type strain (Prevot 55134).</title>
        <authorList>
            <person name="Pukall R."/>
            <person name="Gehrich-Schroter G."/>
            <person name="Lapidus A."/>
            <person name="Nolan M."/>
            <person name="Glavina Del Rio T."/>
            <person name="Lucas S."/>
            <person name="Chen F."/>
            <person name="Tice H."/>
            <person name="Pitluck S."/>
            <person name="Cheng J.F."/>
            <person name="Copeland A."/>
            <person name="Saunders E."/>
            <person name="Brettin T."/>
            <person name="Detter J.C."/>
            <person name="Bruce D."/>
            <person name="Goodwin L."/>
            <person name="Pati A."/>
            <person name="Ivanova N."/>
            <person name="Mavromatis K."/>
            <person name="Ovchinnikova G."/>
            <person name="Chen A."/>
            <person name="Palaniappan K."/>
            <person name="Land M."/>
            <person name="Hauser L."/>
            <person name="Chang Y.J."/>
            <person name="Jeffries C.D."/>
            <person name="Chain P."/>
            <person name="Goker M."/>
            <person name="Bristow J."/>
            <person name="Eisen J.A."/>
            <person name="Markowitz V."/>
            <person name="Hugenholtz P."/>
            <person name="Kyrpides N.C."/>
            <person name="Klenk H.P."/>
            <person name="Han C."/>
        </authorList>
    </citation>
    <scope>NUCLEOTIDE SEQUENCE [LARGE SCALE GENOMIC DNA]</scope>
    <source>
        <strain evidence="4">ATCC 14870 / DSM 20603 / BCRC 15368 / CIP 55.134 / JCM 11481 / NBRC 15587 / NCTC 10816 / Prevot 55134</strain>
    </source>
</reference>
<name>C7R3I7_JONDD</name>
<keyword evidence="2" id="KW-1133">Transmembrane helix</keyword>
<dbReference type="Proteomes" id="UP000000628">
    <property type="component" value="Chromosome"/>
</dbReference>
<dbReference type="STRING" id="471856.Jden_1067"/>
<evidence type="ECO:0008006" key="5">
    <source>
        <dbReference type="Google" id="ProtNLM"/>
    </source>
</evidence>
<dbReference type="AlphaFoldDB" id="C7R3I7"/>
<keyword evidence="4" id="KW-1185">Reference proteome</keyword>